<accession>A0A7T6Z7B6</accession>
<keyword evidence="1" id="KW-0812">Transmembrane</keyword>
<proteinExistence type="predicted"/>
<evidence type="ECO:0000313" key="2">
    <source>
        <dbReference type="EMBL" id="QQK77696.1"/>
    </source>
</evidence>
<dbReference type="Proteomes" id="UP000595823">
    <property type="component" value="Chromosome"/>
</dbReference>
<dbReference type="AlphaFoldDB" id="A0A7T6Z7B6"/>
<feature type="transmembrane region" description="Helical" evidence="1">
    <location>
        <begin position="59"/>
        <end position="80"/>
    </location>
</feature>
<feature type="transmembrane region" description="Helical" evidence="1">
    <location>
        <begin position="30"/>
        <end position="47"/>
    </location>
</feature>
<evidence type="ECO:0000256" key="1">
    <source>
        <dbReference type="SAM" id="Phobius"/>
    </source>
</evidence>
<sequence length="109" mass="11616">MFTAVKILISALIIGVITEIAHRFPTIGGIIAALPLVSLLSLIWLSFQGNSAEEISKFAMGVLWGFPATAVLILIVALLLRYSFPLSLAMLLGAGGWFLCLKVQGLVFG</sequence>
<organism evidence="2 3">
    <name type="scientific">Salicibibacter cibarius</name>
    <dbReference type="NCBI Taxonomy" id="2743000"/>
    <lineage>
        <taxon>Bacteria</taxon>
        <taxon>Bacillati</taxon>
        <taxon>Bacillota</taxon>
        <taxon>Bacilli</taxon>
        <taxon>Bacillales</taxon>
        <taxon>Bacillaceae</taxon>
        <taxon>Salicibibacter</taxon>
    </lineage>
</organism>
<keyword evidence="3" id="KW-1185">Reference proteome</keyword>
<dbReference type="KEGG" id="scia:HUG15_20325"/>
<feature type="transmembrane region" description="Helical" evidence="1">
    <location>
        <begin position="86"/>
        <end position="108"/>
    </location>
</feature>
<keyword evidence="1" id="KW-0472">Membrane</keyword>
<evidence type="ECO:0000313" key="3">
    <source>
        <dbReference type="Proteomes" id="UP000595823"/>
    </source>
</evidence>
<dbReference type="NCBIfam" id="NF006750">
    <property type="entry name" value="PRK09272.1-3"/>
    <property type="match status" value="1"/>
</dbReference>
<protein>
    <submittedName>
        <fullName evidence="2">DUF3147 family protein</fullName>
    </submittedName>
</protein>
<dbReference type="RefSeq" id="WP_200125279.1">
    <property type="nucleotide sequence ID" value="NZ_CP054705.1"/>
</dbReference>
<keyword evidence="1" id="KW-1133">Transmembrane helix</keyword>
<name>A0A7T6Z7B6_9BACI</name>
<feature type="transmembrane region" description="Helical" evidence="1">
    <location>
        <begin position="7"/>
        <end position="24"/>
    </location>
</feature>
<reference evidence="2 3" key="1">
    <citation type="submission" date="2020-06" db="EMBL/GenBank/DDBJ databases">
        <title>Genomic analysis of Salicibibacter sp. NKC5-3.</title>
        <authorList>
            <person name="Oh Y.J."/>
        </authorList>
    </citation>
    <scope>NUCLEOTIDE SEQUENCE [LARGE SCALE GENOMIC DNA]</scope>
    <source>
        <strain evidence="2 3">NKC5-3</strain>
    </source>
</reference>
<gene>
    <name evidence="2" type="ORF">HUG15_20325</name>
</gene>
<dbReference type="EMBL" id="CP054705">
    <property type="protein sequence ID" value="QQK77696.1"/>
    <property type="molecule type" value="Genomic_DNA"/>
</dbReference>